<dbReference type="Gene3D" id="1.20.120.530">
    <property type="entry name" value="GntR ligand-binding domain-like"/>
    <property type="match status" value="1"/>
</dbReference>
<dbReference type="AlphaFoldDB" id="A0A6J7KI46"/>
<name>A0A6J7KI46_9ZZZZ</name>
<keyword evidence="3" id="KW-0804">Transcription</keyword>
<evidence type="ECO:0000256" key="1">
    <source>
        <dbReference type="ARBA" id="ARBA00023015"/>
    </source>
</evidence>
<gene>
    <name evidence="4" type="ORF">UFOPK3733_02162</name>
</gene>
<dbReference type="InterPro" id="IPR008920">
    <property type="entry name" value="TF_FadR/GntR_C"/>
</dbReference>
<organism evidence="4">
    <name type="scientific">freshwater metagenome</name>
    <dbReference type="NCBI Taxonomy" id="449393"/>
    <lineage>
        <taxon>unclassified sequences</taxon>
        <taxon>metagenomes</taxon>
        <taxon>ecological metagenomes</taxon>
    </lineage>
</organism>
<evidence type="ECO:0000256" key="3">
    <source>
        <dbReference type="ARBA" id="ARBA00023163"/>
    </source>
</evidence>
<reference evidence="4" key="1">
    <citation type="submission" date="2020-05" db="EMBL/GenBank/DDBJ databases">
        <authorList>
            <person name="Chiriac C."/>
            <person name="Salcher M."/>
            <person name="Ghai R."/>
            <person name="Kavagutti S V."/>
        </authorList>
    </citation>
    <scope>NUCLEOTIDE SEQUENCE</scope>
</reference>
<protein>
    <submittedName>
        <fullName evidence="4">Unannotated protein</fullName>
    </submittedName>
</protein>
<keyword evidence="2" id="KW-0238">DNA-binding</keyword>
<evidence type="ECO:0000313" key="4">
    <source>
        <dbReference type="EMBL" id="CAB4955968.1"/>
    </source>
</evidence>
<dbReference type="SUPFAM" id="SSF48008">
    <property type="entry name" value="GntR ligand-binding domain-like"/>
    <property type="match status" value="1"/>
</dbReference>
<keyword evidence="1" id="KW-0805">Transcription regulation</keyword>
<evidence type="ECO:0000256" key="2">
    <source>
        <dbReference type="ARBA" id="ARBA00023125"/>
    </source>
</evidence>
<proteinExistence type="predicted"/>
<dbReference type="EMBL" id="CAFBNC010000167">
    <property type="protein sequence ID" value="CAB4955968.1"/>
    <property type="molecule type" value="Genomic_DNA"/>
</dbReference>
<dbReference type="GO" id="GO:0003677">
    <property type="term" value="F:DNA binding"/>
    <property type="evidence" value="ECO:0007669"/>
    <property type="project" value="UniProtKB-KW"/>
</dbReference>
<accession>A0A6J7KI46</accession>
<sequence>MAHGQVTFEPDFDVIASHEPLLRLVMAGDAAGAADELRRHLQNTLELFQVLALQQHD</sequence>